<dbReference type="Pfam" id="PF00098">
    <property type="entry name" value="zf-CCHC"/>
    <property type="match status" value="1"/>
</dbReference>
<dbReference type="SMART" id="SM00343">
    <property type="entry name" value="ZnF_C2HC"/>
    <property type="match status" value="1"/>
</dbReference>
<protein>
    <submittedName>
        <fullName evidence="1">Retrovirus poly</fullName>
    </submittedName>
</protein>
<sequence>MAKLDTLDEIKERILCVERDMGYMKDSIEFAHAELRELKEEADKSKRSNELNGQKLRELKESNRLLQQSKAEPVSTLHIDFVTFNTNLRNVCLGKHYTGANDDIELRQAFLIKLRPEIGKVLMIRDAKYSSRSEISEAVNRFEQSFPSFPLLSADYVDPFREDKAMLRPKSCYNCNQPSHFKRNCPALYNPGTNQERKQTFCGNTTSQTEVCLQWKQRAVPRCLFPN</sequence>
<evidence type="ECO:0000313" key="2">
    <source>
        <dbReference type="Proteomes" id="UP001152795"/>
    </source>
</evidence>
<reference evidence="1" key="1">
    <citation type="submission" date="2020-04" db="EMBL/GenBank/DDBJ databases">
        <authorList>
            <person name="Alioto T."/>
            <person name="Alioto T."/>
            <person name="Gomez Garrido J."/>
        </authorList>
    </citation>
    <scope>NUCLEOTIDE SEQUENCE</scope>
    <source>
        <strain evidence="1">A484AB</strain>
    </source>
</reference>
<dbReference type="GO" id="GO:0008270">
    <property type="term" value="F:zinc ion binding"/>
    <property type="evidence" value="ECO:0007669"/>
    <property type="project" value="InterPro"/>
</dbReference>
<dbReference type="Proteomes" id="UP001152795">
    <property type="component" value="Unassembled WGS sequence"/>
</dbReference>
<dbReference type="InterPro" id="IPR001878">
    <property type="entry name" value="Znf_CCHC"/>
</dbReference>
<dbReference type="GO" id="GO:0003676">
    <property type="term" value="F:nucleic acid binding"/>
    <property type="evidence" value="ECO:0007669"/>
    <property type="project" value="InterPro"/>
</dbReference>
<organism evidence="1 2">
    <name type="scientific">Paramuricea clavata</name>
    <name type="common">Red gorgonian</name>
    <name type="synonym">Violescent sea-whip</name>
    <dbReference type="NCBI Taxonomy" id="317549"/>
    <lineage>
        <taxon>Eukaryota</taxon>
        <taxon>Metazoa</taxon>
        <taxon>Cnidaria</taxon>
        <taxon>Anthozoa</taxon>
        <taxon>Octocorallia</taxon>
        <taxon>Malacalcyonacea</taxon>
        <taxon>Plexauridae</taxon>
        <taxon>Paramuricea</taxon>
    </lineage>
</organism>
<name>A0A7D9EWZ5_PARCT</name>
<dbReference type="AlphaFoldDB" id="A0A7D9EWZ5"/>
<dbReference type="PROSITE" id="PS50158">
    <property type="entry name" value="ZF_CCHC"/>
    <property type="match status" value="1"/>
</dbReference>
<dbReference type="OrthoDB" id="6079384at2759"/>
<accession>A0A7D9EWZ5</accession>
<dbReference type="Gene3D" id="4.10.60.10">
    <property type="entry name" value="Zinc finger, CCHC-type"/>
    <property type="match status" value="1"/>
</dbReference>
<dbReference type="SUPFAM" id="SSF57756">
    <property type="entry name" value="Retrovirus zinc finger-like domains"/>
    <property type="match status" value="1"/>
</dbReference>
<gene>
    <name evidence="1" type="ORF">PACLA_8A012083</name>
</gene>
<dbReference type="InterPro" id="IPR036875">
    <property type="entry name" value="Znf_CCHC_sf"/>
</dbReference>
<comment type="caution">
    <text evidence="1">The sequence shown here is derived from an EMBL/GenBank/DDBJ whole genome shotgun (WGS) entry which is preliminary data.</text>
</comment>
<evidence type="ECO:0000313" key="1">
    <source>
        <dbReference type="EMBL" id="CAB4019132.1"/>
    </source>
</evidence>
<dbReference type="EMBL" id="CACRXK020010311">
    <property type="protein sequence ID" value="CAB4019132.1"/>
    <property type="molecule type" value="Genomic_DNA"/>
</dbReference>
<proteinExistence type="predicted"/>
<keyword evidence="2" id="KW-1185">Reference proteome</keyword>